<evidence type="ECO:0000313" key="8">
    <source>
        <dbReference type="Proteomes" id="UP000490980"/>
    </source>
</evidence>
<dbReference type="GO" id="GO:0051536">
    <property type="term" value="F:iron-sulfur cluster binding"/>
    <property type="evidence" value="ECO:0007669"/>
    <property type="project" value="UniProtKB-KW"/>
</dbReference>
<keyword evidence="3" id="KW-0479">Metal-binding</keyword>
<evidence type="ECO:0000256" key="5">
    <source>
        <dbReference type="ARBA" id="ARBA00023014"/>
    </source>
</evidence>
<dbReference type="CDD" id="cd01335">
    <property type="entry name" value="Radical_SAM"/>
    <property type="match status" value="1"/>
</dbReference>
<dbReference type="SFLD" id="SFLDG01072">
    <property type="entry name" value="dehydrogenase_like"/>
    <property type="match status" value="1"/>
</dbReference>
<evidence type="ECO:0000256" key="3">
    <source>
        <dbReference type="ARBA" id="ARBA00022723"/>
    </source>
</evidence>
<evidence type="ECO:0000313" key="7">
    <source>
        <dbReference type="EMBL" id="NII07957.1"/>
    </source>
</evidence>
<evidence type="ECO:0000256" key="4">
    <source>
        <dbReference type="ARBA" id="ARBA00023004"/>
    </source>
</evidence>
<dbReference type="PROSITE" id="PS51918">
    <property type="entry name" value="RADICAL_SAM"/>
    <property type="match status" value="1"/>
</dbReference>
<dbReference type="Gene3D" id="3.20.20.70">
    <property type="entry name" value="Aldolase class I"/>
    <property type="match status" value="1"/>
</dbReference>
<accession>A0A7X5ZJI2</accession>
<dbReference type="InterPro" id="IPR007197">
    <property type="entry name" value="rSAM"/>
</dbReference>
<dbReference type="AlphaFoldDB" id="A0A7X5ZJI2"/>
<feature type="domain" description="Radical SAM core" evidence="6">
    <location>
        <begin position="28"/>
        <end position="259"/>
    </location>
</feature>
<keyword evidence="4" id="KW-0408">Iron</keyword>
<dbReference type="Pfam" id="PF04055">
    <property type="entry name" value="Radical_SAM"/>
    <property type="match status" value="1"/>
</dbReference>
<keyword evidence="5" id="KW-0411">Iron-sulfur</keyword>
<comment type="cofactor">
    <cofactor evidence="1">
        <name>[4Fe-4S] cluster</name>
        <dbReference type="ChEBI" id="CHEBI:49883"/>
    </cofactor>
</comment>
<protein>
    <submittedName>
        <fullName evidence="7">Radical SAM protein</fullName>
    </submittedName>
</protein>
<gene>
    <name evidence="7" type="ORF">HBF25_16355</name>
</gene>
<dbReference type="PANTHER" id="PTHR43273:SF8">
    <property type="entry name" value="RADICAL SAM DOMAIN PROTEIN"/>
    <property type="match status" value="1"/>
</dbReference>
<evidence type="ECO:0000256" key="2">
    <source>
        <dbReference type="ARBA" id="ARBA00022691"/>
    </source>
</evidence>
<dbReference type="InterPro" id="IPR058240">
    <property type="entry name" value="rSAM_sf"/>
</dbReference>
<dbReference type="GO" id="GO:0046872">
    <property type="term" value="F:metal ion binding"/>
    <property type="evidence" value="ECO:0007669"/>
    <property type="project" value="UniProtKB-KW"/>
</dbReference>
<dbReference type="SFLD" id="SFLDG01067">
    <property type="entry name" value="SPASM/twitch_domain_containing"/>
    <property type="match status" value="1"/>
</dbReference>
<dbReference type="Proteomes" id="UP000490980">
    <property type="component" value="Unassembled WGS sequence"/>
</dbReference>
<dbReference type="InterPro" id="IPR023867">
    <property type="entry name" value="Sulphatase_maturase_rSAM"/>
</dbReference>
<dbReference type="EMBL" id="JAARLZ010000009">
    <property type="protein sequence ID" value="NII07957.1"/>
    <property type="molecule type" value="Genomic_DNA"/>
</dbReference>
<dbReference type="SFLD" id="SFLDS00029">
    <property type="entry name" value="Radical_SAM"/>
    <property type="match status" value="1"/>
</dbReference>
<evidence type="ECO:0000256" key="1">
    <source>
        <dbReference type="ARBA" id="ARBA00001966"/>
    </source>
</evidence>
<dbReference type="SUPFAM" id="SSF102114">
    <property type="entry name" value="Radical SAM enzymes"/>
    <property type="match status" value="1"/>
</dbReference>
<dbReference type="SFLD" id="SFLDG01386">
    <property type="entry name" value="main_SPASM_domain-containing"/>
    <property type="match status" value="1"/>
</dbReference>
<dbReference type="InterPro" id="IPR013785">
    <property type="entry name" value="Aldolase_TIM"/>
</dbReference>
<evidence type="ECO:0000259" key="6">
    <source>
        <dbReference type="PROSITE" id="PS51918"/>
    </source>
</evidence>
<dbReference type="RefSeq" id="WP_166950264.1">
    <property type="nucleotide sequence ID" value="NZ_JAARLZ010000009.1"/>
</dbReference>
<dbReference type="PANTHER" id="PTHR43273">
    <property type="entry name" value="ANAEROBIC SULFATASE-MATURATING ENZYME HOMOLOG ASLB-RELATED"/>
    <property type="match status" value="1"/>
</dbReference>
<name>A0A7X5ZJI2_9GAMM</name>
<organism evidence="7 8">
    <name type="scientific">Luteibacter anthropi</name>
    <dbReference type="NCBI Taxonomy" id="564369"/>
    <lineage>
        <taxon>Bacteria</taxon>
        <taxon>Pseudomonadati</taxon>
        <taxon>Pseudomonadota</taxon>
        <taxon>Gammaproteobacteria</taxon>
        <taxon>Lysobacterales</taxon>
        <taxon>Rhodanobacteraceae</taxon>
        <taxon>Luteibacter</taxon>
    </lineage>
</organism>
<sequence length="432" mass="48463">MDLVEHARAEADSSVQRDALPPVSAANRYGSIDVVLKVVERCNLACPYCYFFFADDDSFKRHPPTIPSRTIDALLAYLHDAIDNHGIQMVKIGLHGGEPLMMKKPAFRAMCARFRDELGPKCRLMITMQTNGVLIDEEWIDIFAELRIRIGVSVDGPKHIHNLTRITKKGRGTYDETRRGWELLRAAVDQGRITDPGMLCVVNPAYSGQEAFDHIIGELRSSAVNFLLPDITHDSPEATEAFIAGCGRFMIEVYNAWAASDGKATVRFIYEAVGPMTNDDSCRSIATGKYDPMGLIVVSSDGEISPDDVLRGIDARFRDTGVSLFQHGVIDTLSHPLWQELAQAQARPHASCTECLWFNACRGGSPQHRYSKERGFDNPSVYCEELKRYHRYVASSLVSSGYDGTEIERRLDTRWVHSPVMLQYTEADRQRV</sequence>
<keyword evidence="8" id="KW-1185">Reference proteome</keyword>
<comment type="caution">
    <text evidence="7">The sequence shown here is derived from an EMBL/GenBank/DDBJ whole genome shotgun (WGS) entry which is preliminary data.</text>
</comment>
<reference evidence="7 8" key="1">
    <citation type="submission" date="2020-03" db="EMBL/GenBank/DDBJ databases">
        <authorList>
            <person name="Lai Q."/>
        </authorList>
    </citation>
    <scope>NUCLEOTIDE SEQUENCE [LARGE SCALE GENOMIC DNA]</scope>
    <source>
        <strain evidence="7 8">CCUG 25036</strain>
    </source>
</reference>
<proteinExistence type="predicted"/>
<dbReference type="GO" id="GO:0016491">
    <property type="term" value="F:oxidoreductase activity"/>
    <property type="evidence" value="ECO:0007669"/>
    <property type="project" value="InterPro"/>
</dbReference>
<keyword evidence="2" id="KW-0949">S-adenosyl-L-methionine</keyword>